<keyword evidence="1" id="KW-0812">Transmembrane</keyword>
<protein>
    <submittedName>
        <fullName evidence="2">Uncharacterized protein</fullName>
    </submittedName>
</protein>
<evidence type="ECO:0000313" key="3">
    <source>
        <dbReference type="Proteomes" id="UP000002714"/>
    </source>
</evidence>
<dbReference type="EMBL" id="CP000153">
    <property type="protein sequence ID" value="ABB45227.1"/>
    <property type="molecule type" value="Genomic_DNA"/>
</dbReference>
<evidence type="ECO:0000256" key="1">
    <source>
        <dbReference type="SAM" id="Phobius"/>
    </source>
</evidence>
<organism evidence="2 3">
    <name type="scientific">Sulfurimonas denitrificans (strain ATCC 33889 / DSM 1251)</name>
    <name type="common">Thiomicrospira denitrificans (strain ATCC 33889 / DSM 1251)</name>
    <dbReference type="NCBI Taxonomy" id="326298"/>
    <lineage>
        <taxon>Bacteria</taxon>
        <taxon>Pseudomonadati</taxon>
        <taxon>Campylobacterota</taxon>
        <taxon>Epsilonproteobacteria</taxon>
        <taxon>Campylobacterales</taxon>
        <taxon>Sulfurimonadaceae</taxon>
        <taxon>Sulfurimonas</taxon>
    </lineage>
</organism>
<feature type="transmembrane region" description="Helical" evidence="1">
    <location>
        <begin position="20"/>
        <end position="40"/>
    </location>
</feature>
<dbReference type="RefSeq" id="WP_011373567.1">
    <property type="nucleotide sequence ID" value="NC_007575.1"/>
</dbReference>
<sequence length="80" mass="9157">MTLQERKDKADIIAKKSDIIYKKMVVLLASAGAIGSYGLNQIGFEKYFLMFLFGILVVGLMFNYFSINKAKRQIEELENE</sequence>
<gene>
    <name evidence="2" type="ordered locus">Suden_1953</name>
</gene>
<keyword evidence="1" id="KW-1133">Transmembrane helix</keyword>
<dbReference type="AlphaFoldDB" id="Q30P54"/>
<feature type="transmembrane region" description="Helical" evidence="1">
    <location>
        <begin position="46"/>
        <end position="65"/>
    </location>
</feature>
<evidence type="ECO:0000313" key="2">
    <source>
        <dbReference type="EMBL" id="ABB45227.1"/>
    </source>
</evidence>
<keyword evidence="3" id="KW-1185">Reference proteome</keyword>
<dbReference type="KEGG" id="tdn:Suden_1953"/>
<keyword evidence="1" id="KW-0472">Membrane</keyword>
<name>Q30P54_SULDN</name>
<proteinExistence type="predicted"/>
<accession>Q30P54</accession>
<dbReference type="HOGENOM" id="CLU_2588395_0_0_7"/>
<dbReference type="Proteomes" id="UP000002714">
    <property type="component" value="Chromosome"/>
</dbReference>
<reference evidence="2 3" key="1">
    <citation type="journal article" date="2008" name="Appl. Environ. Microbiol.">
        <title>Genome of the epsilonproteobacterial chemolithoautotroph Sulfurimonas denitrificans.</title>
        <authorList>
            <person name="Sievert S.M."/>
            <person name="Scott K.M."/>
            <person name="Klotz M.G."/>
            <person name="Chain P.S.G."/>
            <person name="Hauser L.J."/>
            <person name="Hemp J."/>
            <person name="Huegler M."/>
            <person name="Land M."/>
            <person name="Lapidus A."/>
            <person name="Larimer F.W."/>
            <person name="Lucas S."/>
            <person name="Malfatti S.A."/>
            <person name="Meyer F."/>
            <person name="Paulsen I.T."/>
            <person name="Ren Q."/>
            <person name="Simon J."/>
            <person name="Bailey K."/>
            <person name="Diaz E."/>
            <person name="Fitzpatrick K.A."/>
            <person name="Glover B."/>
            <person name="Gwatney N."/>
            <person name="Korajkic A."/>
            <person name="Long A."/>
            <person name="Mobberley J.M."/>
            <person name="Pantry S.N."/>
            <person name="Pazder G."/>
            <person name="Peterson S."/>
            <person name="Quintanilla J.D."/>
            <person name="Sprinkle R."/>
            <person name="Stephens J."/>
            <person name="Thomas P."/>
            <person name="Vaughn R."/>
            <person name="Weber M.J."/>
            <person name="Wooten L.L."/>
        </authorList>
    </citation>
    <scope>NUCLEOTIDE SEQUENCE [LARGE SCALE GENOMIC DNA]</scope>
    <source>
        <strain evidence="3">ATCC 33889 / DSM 1251</strain>
    </source>
</reference>